<gene>
    <name evidence="3" type="ORF">PHYPSEUDO_015619</name>
</gene>
<dbReference type="Proteomes" id="UP000694044">
    <property type="component" value="Unassembled WGS sequence"/>
</dbReference>
<evidence type="ECO:0000256" key="1">
    <source>
        <dbReference type="SAM" id="MobiDB-lite"/>
    </source>
</evidence>
<feature type="compositionally biased region" description="Low complexity" evidence="1">
    <location>
        <begin position="146"/>
        <end position="162"/>
    </location>
</feature>
<organism evidence="3 4">
    <name type="scientific">Phytophthora pseudosyringae</name>
    <dbReference type="NCBI Taxonomy" id="221518"/>
    <lineage>
        <taxon>Eukaryota</taxon>
        <taxon>Sar</taxon>
        <taxon>Stramenopiles</taxon>
        <taxon>Oomycota</taxon>
        <taxon>Peronosporomycetes</taxon>
        <taxon>Peronosporales</taxon>
        <taxon>Peronosporaceae</taxon>
        <taxon>Phytophthora</taxon>
    </lineage>
</organism>
<comment type="caution">
    <text evidence="3">The sequence shown here is derived from an EMBL/GenBank/DDBJ whole genome shotgun (WGS) entry which is preliminary data.</text>
</comment>
<dbReference type="OrthoDB" id="124526at2759"/>
<proteinExistence type="predicted"/>
<dbReference type="EMBL" id="JAGDFM010000992">
    <property type="protein sequence ID" value="KAG7375681.1"/>
    <property type="molecule type" value="Genomic_DNA"/>
</dbReference>
<feature type="chain" id="PRO_5035844452" description="RxLR effector protein" evidence="2">
    <location>
        <begin position="21"/>
        <end position="175"/>
    </location>
</feature>
<reference evidence="3" key="1">
    <citation type="submission" date="2021-02" db="EMBL/GenBank/DDBJ databases">
        <authorList>
            <person name="Palmer J.M."/>
        </authorList>
    </citation>
    <scope>NUCLEOTIDE SEQUENCE</scope>
    <source>
        <strain evidence="3">SCRP734</strain>
    </source>
</reference>
<evidence type="ECO:0000313" key="3">
    <source>
        <dbReference type="EMBL" id="KAG7375681.1"/>
    </source>
</evidence>
<keyword evidence="4" id="KW-1185">Reference proteome</keyword>
<evidence type="ECO:0000313" key="4">
    <source>
        <dbReference type="Proteomes" id="UP000694044"/>
    </source>
</evidence>
<feature type="compositionally biased region" description="Basic residues" evidence="1">
    <location>
        <begin position="111"/>
        <end position="122"/>
    </location>
</feature>
<evidence type="ECO:0008006" key="5">
    <source>
        <dbReference type="Google" id="ProtNLM"/>
    </source>
</evidence>
<feature type="compositionally biased region" description="Acidic residues" evidence="1">
    <location>
        <begin position="76"/>
        <end position="95"/>
    </location>
</feature>
<protein>
    <recommendedName>
        <fullName evidence="5">RxLR effector protein</fullName>
    </recommendedName>
</protein>
<evidence type="ECO:0000256" key="2">
    <source>
        <dbReference type="SAM" id="SignalP"/>
    </source>
</evidence>
<accession>A0A8T1V3Z3</accession>
<sequence>MRVQYVAAVAAVALVAATDGLQVAPNSAKATSLRVPAEARYQPYVEGKTDRFLTSEAKNAVASSAPPGYEFSTLQGDDDNDMLQQEDDDDYEVDSESSSSEDSGSDERLFGRKKKRKKRKKSKATETPTPTPTATPALNGTDTPVTTGYPSSTTPAPTTKAPRGILAWLRRRFGD</sequence>
<dbReference type="AlphaFoldDB" id="A0A8T1V3Z3"/>
<keyword evidence="2" id="KW-0732">Signal</keyword>
<feature type="compositionally biased region" description="Low complexity" evidence="1">
    <location>
        <begin position="125"/>
        <end position="137"/>
    </location>
</feature>
<feature type="signal peptide" evidence="2">
    <location>
        <begin position="1"/>
        <end position="20"/>
    </location>
</feature>
<name>A0A8T1V3Z3_9STRA</name>
<feature type="region of interest" description="Disordered" evidence="1">
    <location>
        <begin position="59"/>
        <end position="164"/>
    </location>
</feature>